<proteinExistence type="predicted"/>
<reference evidence="2 3" key="1">
    <citation type="submission" date="2021-02" db="EMBL/GenBank/DDBJ databases">
        <title>Variation within the Batrachochytrium salamandrivorans European outbreak.</title>
        <authorList>
            <person name="Kelly M."/>
            <person name="Pasmans F."/>
            <person name="Shea T.P."/>
            <person name="Munoz J.F."/>
            <person name="Carranza S."/>
            <person name="Cuomo C.A."/>
            <person name="Martel A."/>
        </authorList>
    </citation>
    <scope>NUCLEOTIDE SEQUENCE [LARGE SCALE GENOMIC DNA]</scope>
    <source>
        <strain evidence="2 3">AMFP18/2</strain>
    </source>
</reference>
<evidence type="ECO:0000313" key="1">
    <source>
        <dbReference type="EMBL" id="KAH6588312.1"/>
    </source>
</evidence>
<keyword evidence="3" id="KW-1185">Reference proteome</keyword>
<name>A0ABQ8EY12_9FUNG</name>
<dbReference type="Proteomes" id="UP001648503">
    <property type="component" value="Unassembled WGS sequence"/>
</dbReference>
<evidence type="ECO:0000313" key="2">
    <source>
        <dbReference type="EMBL" id="KAH6588315.1"/>
    </source>
</evidence>
<evidence type="ECO:0000313" key="3">
    <source>
        <dbReference type="Proteomes" id="UP001648503"/>
    </source>
</evidence>
<organism evidence="2 3">
    <name type="scientific">Batrachochytrium salamandrivorans</name>
    <dbReference type="NCBI Taxonomy" id="1357716"/>
    <lineage>
        <taxon>Eukaryota</taxon>
        <taxon>Fungi</taxon>
        <taxon>Fungi incertae sedis</taxon>
        <taxon>Chytridiomycota</taxon>
        <taxon>Chytridiomycota incertae sedis</taxon>
        <taxon>Chytridiomycetes</taxon>
        <taxon>Rhizophydiales</taxon>
        <taxon>Rhizophydiales incertae sedis</taxon>
        <taxon>Batrachochytrium</taxon>
    </lineage>
</organism>
<accession>A0ABQ8EY12</accession>
<sequence length="82" mass="8571">MFFAAAAAVSAAPISVPNMPSGSLVCTVGAQRCIENTTTGLQSLFETCIQSAAEDITWVALLCRQGTTCKPYPGNSDYVYCG</sequence>
<dbReference type="EMBL" id="JAFCIX010000522">
    <property type="protein sequence ID" value="KAH6588315.1"/>
    <property type="molecule type" value="Genomic_DNA"/>
</dbReference>
<evidence type="ECO:0008006" key="4">
    <source>
        <dbReference type="Google" id="ProtNLM"/>
    </source>
</evidence>
<gene>
    <name evidence="1" type="ORF">BASA50_010787</name>
    <name evidence="2" type="ORF">BASA50_010790</name>
</gene>
<protein>
    <recommendedName>
        <fullName evidence="4">Extracellular membrane protein CFEM domain-containing protein</fullName>
    </recommendedName>
</protein>
<dbReference type="EMBL" id="JAFCIX010000522">
    <property type="protein sequence ID" value="KAH6588312.1"/>
    <property type="molecule type" value="Genomic_DNA"/>
</dbReference>
<comment type="caution">
    <text evidence="2">The sequence shown here is derived from an EMBL/GenBank/DDBJ whole genome shotgun (WGS) entry which is preliminary data.</text>
</comment>